<evidence type="ECO:0000256" key="1">
    <source>
        <dbReference type="SAM" id="MobiDB-lite"/>
    </source>
</evidence>
<sequence length="141" mass="15268">MWNYPEKLTCHLHEAILCDRRQLLRTRPPSAPAVAARQRGPAQRPVHPAAAPRLSSARPVGGGPGSGEPPPARPTRTPGHLTPQQEQPAWRPSGAGTPGGQSSHRNRPRPPRPPPPRRTWRPPRASRPMPRLPGRAASASV</sequence>
<feature type="compositionally biased region" description="Low complexity" evidence="1">
    <location>
        <begin position="48"/>
        <end position="59"/>
    </location>
</feature>
<feature type="region of interest" description="Disordered" evidence="1">
    <location>
        <begin position="28"/>
        <end position="141"/>
    </location>
</feature>
<name>Q95KD3_MACFA</name>
<protein>
    <submittedName>
        <fullName evidence="2">Uncharacterized protein</fullName>
    </submittedName>
</protein>
<dbReference type="EMBL" id="AB062946">
    <property type="protein sequence ID" value="BAB60736.1"/>
    <property type="molecule type" value="mRNA"/>
</dbReference>
<evidence type="ECO:0000313" key="2">
    <source>
        <dbReference type="EMBL" id="BAB60736.1"/>
    </source>
</evidence>
<organism evidence="2">
    <name type="scientific">Macaca fascicularis</name>
    <name type="common">Crab-eating macaque</name>
    <name type="synonym">Cynomolgus monkey</name>
    <dbReference type="NCBI Taxonomy" id="9541"/>
    <lineage>
        <taxon>Eukaryota</taxon>
        <taxon>Metazoa</taxon>
        <taxon>Chordata</taxon>
        <taxon>Craniata</taxon>
        <taxon>Vertebrata</taxon>
        <taxon>Euteleostomi</taxon>
        <taxon>Mammalia</taxon>
        <taxon>Eutheria</taxon>
        <taxon>Euarchontoglires</taxon>
        <taxon>Primates</taxon>
        <taxon>Haplorrhini</taxon>
        <taxon>Catarrhini</taxon>
        <taxon>Cercopithecidae</taxon>
        <taxon>Cercopithecinae</taxon>
        <taxon>Macaca</taxon>
    </lineage>
</organism>
<reference evidence="2" key="1">
    <citation type="journal article" date="2002" name="Genome Biol.">
        <title>Prediction of unidentified human genes on the basis of sequence similarity to novel cDNAs from cynomolgus monkey brain.</title>
        <authorList>
            <person name="Osada N."/>
            <person name="Hida M."/>
            <person name="Kusuda J."/>
            <person name="Tanuma R."/>
            <person name="Hirata M."/>
            <person name="Hirai M."/>
            <person name="Terao K."/>
            <person name="Suzuki Y."/>
            <person name="Sugano S."/>
            <person name="Hashimoto K."/>
        </authorList>
    </citation>
    <scope>NUCLEOTIDE SEQUENCE</scope>
    <source>
        <tissue evidence="2">Medulla oblogata</tissue>
    </source>
</reference>
<proteinExistence type="evidence at transcript level"/>
<accession>Q95KD3</accession>
<dbReference type="AlphaFoldDB" id="Q95KD3"/>